<feature type="region of interest" description="Disordered" evidence="1">
    <location>
        <begin position="800"/>
        <end position="837"/>
    </location>
</feature>
<keyword evidence="3" id="KW-1185">Reference proteome</keyword>
<dbReference type="Proteomes" id="UP000605970">
    <property type="component" value="Unassembled WGS sequence"/>
</dbReference>
<dbReference type="InterPro" id="IPR009060">
    <property type="entry name" value="UBA-like_sf"/>
</dbReference>
<comment type="caution">
    <text evidence="2">The sequence shown here is derived from an EMBL/GenBank/DDBJ whole genome shotgun (WGS) entry which is preliminary data.</text>
</comment>
<evidence type="ECO:0008006" key="4">
    <source>
        <dbReference type="Google" id="ProtNLM"/>
    </source>
</evidence>
<evidence type="ECO:0000313" key="3">
    <source>
        <dbReference type="Proteomes" id="UP000605970"/>
    </source>
</evidence>
<dbReference type="Gene3D" id="1.10.8.10">
    <property type="entry name" value="DNA helicase RuvA subunit, C-terminal domain"/>
    <property type="match status" value="1"/>
</dbReference>
<gene>
    <name evidence="2" type="ORF">Mgra_00004398</name>
</gene>
<feature type="compositionally biased region" description="Polar residues" evidence="1">
    <location>
        <begin position="304"/>
        <end position="322"/>
    </location>
</feature>
<feature type="compositionally biased region" description="Low complexity" evidence="1">
    <location>
        <begin position="800"/>
        <end position="815"/>
    </location>
</feature>
<evidence type="ECO:0000313" key="2">
    <source>
        <dbReference type="EMBL" id="KAF7636139.1"/>
    </source>
</evidence>
<feature type="region of interest" description="Disordered" evidence="1">
    <location>
        <begin position="304"/>
        <end position="368"/>
    </location>
</feature>
<name>A0A8S9ZSY4_9BILA</name>
<feature type="compositionally biased region" description="Polar residues" evidence="1">
    <location>
        <begin position="226"/>
        <end position="235"/>
    </location>
</feature>
<feature type="compositionally biased region" description="Polar residues" evidence="1">
    <location>
        <begin position="384"/>
        <end position="404"/>
    </location>
</feature>
<feature type="compositionally biased region" description="Basic and acidic residues" evidence="1">
    <location>
        <begin position="181"/>
        <end position="197"/>
    </location>
</feature>
<feature type="compositionally biased region" description="Low complexity" evidence="1">
    <location>
        <begin position="323"/>
        <end position="338"/>
    </location>
</feature>
<feature type="compositionally biased region" description="Low complexity" evidence="1">
    <location>
        <begin position="914"/>
        <end position="923"/>
    </location>
</feature>
<dbReference type="EMBL" id="JABEBT010000033">
    <property type="protein sequence ID" value="KAF7636139.1"/>
    <property type="molecule type" value="Genomic_DNA"/>
</dbReference>
<sequence>MTDIQKQTKLATKEQLRLAELLLQPGRNLLSTIDDAASQKRLKKVIELTNCTASVAEVALIDSEGSVEAAVALLLDKPDELVLWSHQGSKIRNRPSKALAGNTGTGSTTGQQKQQSKSAVMTSYGGSGRRGDSQRGENRFRRDVQNTSDGKQGLSGEGQQKKVFSNRSGEQQKNGYSNRAKSHERFGEKPFKPRGDRTTASGAANNGFRRRNNNPNASNNAFSKNENIAPNGTWNETKDWNANDNNCGQWNNNVAVEKEKDTNFGIGTFNDGEEAHPDEWKTGPKEYVQSTLQSANIINNSTTAQTPAVNTSSWPSLEHNNSTLTIGGTTGNATNIDIEQPPKPKTFASVAASKKAQQPPPQPPPQQMLVRKQFSDINALSDASGESSQTKQQQYNRQSFKQQTAETDSILLETKPVNGNCENTSVEQKWSTSVDWGVPPISPRLGNGQTAVISNQNTLPQHSESTSATVMAPADSFGPSAAHSMSVNQEYTNQLKSAIGLMQQPQNEHNNQQHSPQNNQQQLLISQNNNINQTKRMSTASSVEFFQQQISQMHDTLAADASDFDKKVEFATGDLPPPTVANIASSYQFGFQFDTKNGIPPAASLNGGWPTKHISSVEMDRSMLKDSTAANVLSTMTSIPTTSSNITAQFSTSIHAPAQHPSQNDYRSQQQQQQLLQRNQLNVGNVVGSAALSFTDTASVNYPPVNFPQVSYPPANNSNIGLTNNVASSASHPPTATSLVSSSTNSSVSQSQQQQVGKTTMAYYTAANQSQQQQMHPSMMAAAAAAAAATVQQQQTSAAATQMSQQLTQHHLQQHQPPPQAIYHHHQTSTAPPPAASAVSQFPSYNMPYMYSPVAAAQTLPGAEIDRFLLQQYGPYRGLDMQMGAMTLGPPTTLAPASHRNQLDSYMDNKFGPQQQAANQQGQFSNNPVTAAQQQRAGPPVQADAAVAAAAIFGGGHVAPPPGFGMPTPPAQASYMPQPANLQSLFQMPTYHPHYQHQFNER</sequence>
<dbReference type="AlphaFoldDB" id="A0A8S9ZSY4"/>
<feature type="compositionally biased region" description="Polar residues" evidence="1">
    <location>
        <begin position="162"/>
        <end position="179"/>
    </location>
</feature>
<feature type="compositionally biased region" description="Basic and acidic residues" evidence="1">
    <location>
        <begin position="129"/>
        <end position="144"/>
    </location>
</feature>
<feature type="compositionally biased region" description="Low complexity" evidence="1">
    <location>
        <begin position="727"/>
        <end position="754"/>
    </location>
</feature>
<feature type="region of interest" description="Disordered" evidence="1">
    <location>
        <begin position="914"/>
        <end position="940"/>
    </location>
</feature>
<feature type="region of interest" description="Disordered" evidence="1">
    <location>
        <begin position="381"/>
        <end position="404"/>
    </location>
</feature>
<dbReference type="SUPFAM" id="SSF46934">
    <property type="entry name" value="UBA-like"/>
    <property type="match status" value="1"/>
</dbReference>
<feature type="compositionally biased region" description="Low complexity" evidence="1">
    <location>
        <begin position="203"/>
        <end position="225"/>
    </location>
</feature>
<proteinExistence type="predicted"/>
<evidence type="ECO:0000256" key="1">
    <source>
        <dbReference type="SAM" id="MobiDB-lite"/>
    </source>
</evidence>
<feature type="region of interest" description="Disordered" evidence="1">
    <location>
        <begin position="93"/>
        <end position="240"/>
    </location>
</feature>
<protein>
    <recommendedName>
        <fullName evidence="4">UBA domain-containing protein</fullName>
    </recommendedName>
</protein>
<feature type="region of interest" description="Disordered" evidence="1">
    <location>
        <begin position="656"/>
        <end position="675"/>
    </location>
</feature>
<feature type="compositionally biased region" description="Low complexity" evidence="1">
    <location>
        <begin position="105"/>
        <end position="118"/>
    </location>
</feature>
<feature type="compositionally biased region" description="Polar residues" evidence="1">
    <location>
        <begin position="924"/>
        <end position="936"/>
    </location>
</feature>
<dbReference type="OrthoDB" id="5918007at2759"/>
<feature type="region of interest" description="Disordered" evidence="1">
    <location>
        <begin position="723"/>
        <end position="754"/>
    </location>
</feature>
<reference evidence="2" key="1">
    <citation type="journal article" date="2020" name="Ecol. Evol.">
        <title>Genome structure and content of the rice root-knot nematode (Meloidogyne graminicola).</title>
        <authorList>
            <person name="Phan N.T."/>
            <person name="Danchin E.G.J."/>
            <person name="Klopp C."/>
            <person name="Perfus-Barbeoch L."/>
            <person name="Kozlowski D.K."/>
            <person name="Koutsovoulos G.D."/>
            <person name="Lopez-Roques C."/>
            <person name="Bouchez O."/>
            <person name="Zahm M."/>
            <person name="Besnard G."/>
            <person name="Bellafiore S."/>
        </authorList>
    </citation>
    <scope>NUCLEOTIDE SEQUENCE</scope>
    <source>
        <strain evidence="2">VN-18</strain>
    </source>
</reference>
<accession>A0A8S9ZSY4</accession>
<feature type="compositionally biased region" description="Polar residues" evidence="1">
    <location>
        <begin position="656"/>
        <end position="668"/>
    </location>
</feature>
<organism evidence="2 3">
    <name type="scientific">Meloidogyne graminicola</name>
    <dbReference type="NCBI Taxonomy" id="189291"/>
    <lineage>
        <taxon>Eukaryota</taxon>
        <taxon>Metazoa</taxon>
        <taxon>Ecdysozoa</taxon>
        <taxon>Nematoda</taxon>
        <taxon>Chromadorea</taxon>
        <taxon>Rhabditida</taxon>
        <taxon>Tylenchina</taxon>
        <taxon>Tylenchomorpha</taxon>
        <taxon>Tylenchoidea</taxon>
        <taxon>Meloidogynidae</taxon>
        <taxon>Meloidogyninae</taxon>
        <taxon>Meloidogyne</taxon>
    </lineage>
</organism>